<dbReference type="Gene3D" id="3.10.350.10">
    <property type="entry name" value="LysM domain"/>
    <property type="match status" value="1"/>
</dbReference>
<dbReference type="RefSeq" id="WP_115368863.1">
    <property type="nucleotide sequence ID" value="NZ_UGPZ01000002.1"/>
</dbReference>
<evidence type="ECO:0000313" key="3">
    <source>
        <dbReference type="EMBL" id="STY90670.1"/>
    </source>
</evidence>
<dbReference type="SMART" id="SM00257">
    <property type="entry name" value="LysM"/>
    <property type="match status" value="1"/>
</dbReference>
<feature type="domain" description="LysM" evidence="2">
    <location>
        <begin position="38"/>
        <end position="86"/>
    </location>
</feature>
<evidence type="ECO:0000259" key="2">
    <source>
        <dbReference type="PROSITE" id="PS51782"/>
    </source>
</evidence>
<dbReference type="Proteomes" id="UP000254133">
    <property type="component" value="Unassembled WGS sequence"/>
</dbReference>
<sequence>MKLTALKSLMTACLIGGVMMSSAHANNPAPTIKADAPNRYTVKKGDTLWDISGKYLSAPHRWREIWATNKQVKNPHLIYPGDILIMCIIKGQTLVGVDTGEGCAGIEKQMQEVAPSEPVRLTPLEGSVPPIPLSNIRHWLDRSVIVNPDDFETTPYVLASKKGNLITATGDKIYVKGALLTPGQTYGVYRKSEPYVDVQTGTVIGLEAVQVARGIVTDVAGNGVSSIQITQSFDTEIHEGDRVFSEVPTQLPVVFYPAPAEVTRGGSIARVMGSIGSAAKGSVVAINIGAAQGARAGHVLDVYRKGALVRDIRDNDTPVRLPSEKAGQVMVFKVFDHISYAYVLSSELPLSKGDQLVPPPYL</sequence>
<feature type="signal peptide" evidence="1">
    <location>
        <begin position="1"/>
        <end position="25"/>
    </location>
</feature>
<dbReference type="SUPFAM" id="SSF54106">
    <property type="entry name" value="LysM domain"/>
    <property type="match status" value="1"/>
</dbReference>
<dbReference type="InterPro" id="IPR036779">
    <property type="entry name" value="LysM_dom_sf"/>
</dbReference>
<dbReference type="PANTHER" id="PTHR34700:SF4">
    <property type="entry name" value="PHAGE-LIKE ELEMENT PBSX PROTEIN XKDP"/>
    <property type="match status" value="1"/>
</dbReference>
<evidence type="ECO:0000256" key="1">
    <source>
        <dbReference type="SAM" id="SignalP"/>
    </source>
</evidence>
<dbReference type="InterPro" id="IPR052196">
    <property type="entry name" value="Bact_Kbp"/>
</dbReference>
<dbReference type="CDD" id="cd00118">
    <property type="entry name" value="LysM"/>
    <property type="match status" value="1"/>
</dbReference>
<reference evidence="3 4" key="1">
    <citation type="submission" date="2018-06" db="EMBL/GenBank/DDBJ databases">
        <authorList>
            <consortium name="Pathogen Informatics"/>
            <person name="Doyle S."/>
        </authorList>
    </citation>
    <scope>NUCLEOTIDE SEQUENCE [LARGE SCALE GENOMIC DNA]</scope>
    <source>
        <strain evidence="3 4">NCTC9426</strain>
    </source>
</reference>
<dbReference type="PROSITE" id="PS51782">
    <property type="entry name" value="LYSM"/>
    <property type="match status" value="1"/>
</dbReference>
<organism evidence="3 4">
    <name type="scientific">Moraxella bovis</name>
    <dbReference type="NCBI Taxonomy" id="476"/>
    <lineage>
        <taxon>Bacteria</taxon>
        <taxon>Pseudomonadati</taxon>
        <taxon>Pseudomonadota</taxon>
        <taxon>Gammaproteobacteria</taxon>
        <taxon>Moraxellales</taxon>
        <taxon>Moraxellaceae</taxon>
        <taxon>Moraxella</taxon>
    </lineage>
</organism>
<dbReference type="InterPro" id="IPR018392">
    <property type="entry name" value="LysM"/>
</dbReference>
<keyword evidence="1" id="KW-0732">Signal</keyword>
<dbReference type="AlphaFoldDB" id="A0A378PQX2"/>
<accession>A0A378PQX2</accession>
<dbReference type="EMBL" id="UGPZ01000002">
    <property type="protein sequence ID" value="STY90670.1"/>
    <property type="molecule type" value="Genomic_DNA"/>
</dbReference>
<dbReference type="Pfam" id="PF01476">
    <property type="entry name" value="LysM"/>
    <property type="match status" value="1"/>
</dbReference>
<name>A0A378PQX2_MORBO</name>
<dbReference type="PANTHER" id="PTHR34700">
    <property type="entry name" value="POTASSIUM BINDING PROTEIN KBP"/>
    <property type="match status" value="1"/>
</dbReference>
<feature type="chain" id="PRO_5016829411" evidence="1">
    <location>
        <begin position="26"/>
        <end position="362"/>
    </location>
</feature>
<protein>
    <submittedName>
        <fullName evidence="3">LysM domain/BON superfamily protein</fullName>
    </submittedName>
</protein>
<gene>
    <name evidence="3" type="ORF">NCTC9426_00694</name>
</gene>
<evidence type="ECO:0000313" key="4">
    <source>
        <dbReference type="Proteomes" id="UP000254133"/>
    </source>
</evidence>
<proteinExistence type="predicted"/>